<gene>
    <name evidence="18" type="ORF">HYH03_002354</name>
</gene>
<evidence type="ECO:0000256" key="14">
    <source>
        <dbReference type="ARBA" id="ARBA00026104"/>
    </source>
</evidence>
<dbReference type="InterPro" id="IPR052214">
    <property type="entry name" value="DAG_Lipase-Related"/>
</dbReference>
<dbReference type="GO" id="GO:0016042">
    <property type="term" value="P:lipid catabolic process"/>
    <property type="evidence" value="ECO:0007669"/>
    <property type="project" value="UniProtKB-KW"/>
</dbReference>
<comment type="cofactor">
    <cofactor evidence="1">
        <name>Ca(2+)</name>
        <dbReference type="ChEBI" id="CHEBI:29108"/>
    </cofactor>
</comment>
<feature type="transmembrane region" description="Helical" evidence="16">
    <location>
        <begin position="55"/>
        <end position="76"/>
    </location>
</feature>
<feature type="region of interest" description="Disordered" evidence="15">
    <location>
        <begin position="737"/>
        <end position="825"/>
    </location>
</feature>
<feature type="region of interest" description="Disordered" evidence="15">
    <location>
        <begin position="300"/>
        <end position="362"/>
    </location>
</feature>
<keyword evidence="11" id="KW-0443">Lipid metabolism</keyword>
<feature type="domain" description="Fungal lipase-type" evidence="17">
    <location>
        <begin position="1196"/>
        <end position="1267"/>
    </location>
</feature>
<evidence type="ECO:0000256" key="1">
    <source>
        <dbReference type="ARBA" id="ARBA00001913"/>
    </source>
</evidence>
<sequence>MPALVLLGRRLLIASDDVPLIALPAALLHTGGVIALLVGLWLSHQHAVCRKDGPLLPFLSVAAAAYSTAAVLEWALVREGLKGRPLETKARRRVPWLLGLHAGASAVEVAVAAFGAFLLATRAELCADWSPRPLAAALVGASWGLIGFNVLLTAVAYNPWHGLGLVEAWESFFLALSRLLCCRTGLLTRAALDDRDPALKRIASLTSRLLQHVDLTLSDVAAAMLLVAAAQRERRRRALRDAMVAAAAQATATASPPAVAAPPSRREAGSSGGGAAAAGVGGKEEPLSPFLAIQQPAAQAPPALEPPQPQPQPPSRVKPPRVRFADEPDSPPLQPSGTREALAGPSGGPTPASPSEAGPGAVAAPTAVGLAITVPAPAVSLMHPIVHITPAGMEEHLEELAEELAAEAAEAEADLDGGEEPPPPDALTSATSLGAAGSDLESGGGQATAAVAAAVAAVTVVAAAAAGEQEGTELGAVVRSMGSPPATALGSPRRRIASDAAAAALRQRIADAALAAAFAAERTTVDRDTLEEALVYGRYAAAVYGGYDPHSQMAGGGARGSWRDWRPRLFARRGPATAQDAMREAIWDSMHKLTPYVAYVNTENSAEGYLPYAVCLDEATRSVVISIRGTSSAEDIVTDCLIAPYDVRHLLPPGLLPPKGAAGGEAPVLVHGGIWAAADAVLADLKRLGLLELLFPAPPVAAAASSSSAAPAASAAAVPATTATSAPASALASAHAAASVPETAPEGAAMRPSGGGGGKASGGGSGGASAGHPEPSAAAGYHSAAASQAADADPGPERAFSGEALSISSGSGDGGDGDGTGDAGAGAGGSSWLALGSSLPRLVSADLWNLAGGSRRLSGLLGAVPGPLSRFLVPWRARQRSTSPDTDIALRSLLPPLPPLSEASPFGRTSSLGAGDLSPSGRAHAAEAKQLPLPSALSAPALGPPLPGLGPSRALDPDALDRNPSLAARALRLPSALARAASFWLRPRAQAQADAEGFGPLPGGTAPQAQPGPSRFARGAGRAGASAGTSGAGRAPSRTGSWRGLGKGRGRGKADSKDSEEEEVAIRAPLLADADVEAGARAGQFNRLEEGEVHGEDAECEVMAFETSGSRVMGRAAEGGEGGSGVLGWGRGASAGPARVESTPQPTGPVGSEQRAGGGRSAGMRARLQVSLPLPLPSAKLESDAAEASGSGARPWRVVVTGHSLGGGAAALLAMRLRAALPHVEIKAWAFAPPGSLAGPELCTILESCCISVVAGKDLIPRLSPQTMERYRDEMVTALARCSCSKVRVLLGSVSRAHRLRRAARLLLPYDDLPQEAAEALWRYHRAVQQADRLPELHAPGKILYLQPSAVPVFLRGASSSGGSGAGSGTASPPTSQPLGRGLRRGAAAGPRAAPPALRYRPVWVSADELSSEGILASSRMLSDHSLTGLTLPALEVLLRQG</sequence>
<comment type="catalytic activity">
    <reaction evidence="13">
        <text>a 1,2-diacyl-sn-glycerol + H2O = a 2-acylglycerol + a fatty acid + H(+)</text>
        <dbReference type="Rhea" id="RHEA:33275"/>
        <dbReference type="ChEBI" id="CHEBI:15377"/>
        <dbReference type="ChEBI" id="CHEBI:15378"/>
        <dbReference type="ChEBI" id="CHEBI:17389"/>
        <dbReference type="ChEBI" id="CHEBI:17815"/>
        <dbReference type="ChEBI" id="CHEBI:28868"/>
        <dbReference type="EC" id="3.1.1.116"/>
    </reaction>
    <physiologicalReaction direction="left-to-right" evidence="13">
        <dbReference type="Rhea" id="RHEA:33276"/>
    </physiologicalReaction>
</comment>
<dbReference type="SUPFAM" id="SSF53474">
    <property type="entry name" value="alpha/beta-Hydrolases"/>
    <property type="match status" value="1"/>
</dbReference>
<feature type="compositionally biased region" description="Gly residues" evidence="15">
    <location>
        <begin position="753"/>
        <end position="769"/>
    </location>
</feature>
<dbReference type="EC" id="3.1.1.116" evidence="14"/>
<dbReference type="InterPro" id="IPR029058">
    <property type="entry name" value="AB_hydrolase_fold"/>
</dbReference>
<feature type="compositionally biased region" description="Low complexity" evidence="15">
    <location>
        <begin position="250"/>
        <end position="263"/>
    </location>
</feature>
<feature type="region of interest" description="Disordered" evidence="15">
    <location>
        <begin position="899"/>
        <end position="957"/>
    </location>
</feature>
<dbReference type="EMBL" id="JAEHOE010000005">
    <property type="protein sequence ID" value="KAG2500077.1"/>
    <property type="molecule type" value="Genomic_DNA"/>
</dbReference>
<protein>
    <recommendedName>
        <fullName evidence="14">sn-1-specific diacylglycerol lipase</fullName>
        <ecNumber evidence="14">3.1.1.116</ecNumber>
    </recommendedName>
</protein>
<keyword evidence="12 16" id="KW-0472">Membrane</keyword>
<feature type="region of interest" description="Disordered" evidence="15">
    <location>
        <begin position="408"/>
        <end position="442"/>
    </location>
</feature>
<keyword evidence="7" id="KW-0378">Hydrolase</keyword>
<evidence type="ECO:0000256" key="16">
    <source>
        <dbReference type="SAM" id="Phobius"/>
    </source>
</evidence>
<feature type="compositionally biased region" description="Low complexity" evidence="15">
    <location>
        <begin position="737"/>
        <end position="752"/>
    </location>
</feature>
<dbReference type="PANTHER" id="PTHR45792">
    <property type="entry name" value="DIACYLGLYCEROL LIPASE HOMOLOG-RELATED"/>
    <property type="match status" value="1"/>
</dbReference>
<dbReference type="Pfam" id="PF01764">
    <property type="entry name" value="Lipase_3"/>
    <property type="match status" value="1"/>
</dbReference>
<dbReference type="Proteomes" id="UP000612055">
    <property type="component" value="Unassembled WGS sequence"/>
</dbReference>
<dbReference type="GO" id="GO:0046872">
    <property type="term" value="F:metal ion binding"/>
    <property type="evidence" value="ECO:0007669"/>
    <property type="project" value="UniProtKB-KW"/>
</dbReference>
<keyword evidence="6" id="KW-0479">Metal-binding</keyword>
<evidence type="ECO:0000256" key="10">
    <source>
        <dbReference type="ARBA" id="ARBA00022989"/>
    </source>
</evidence>
<evidence type="ECO:0000256" key="2">
    <source>
        <dbReference type="ARBA" id="ARBA00004651"/>
    </source>
</evidence>
<feature type="compositionally biased region" description="Low complexity" evidence="15">
    <location>
        <begin position="349"/>
        <end position="362"/>
    </location>
</feature>
<feature type="compositionally biased region" description="Low complexity" evidence="15">
    <location>
        <begin position="1003"/>
        <end position="1038"/>
    </location>
</feature>
<feature type="compositionally biased region" description="Gly residues" evidence="15">
    <location>
        <begin position="270"/>
        <end position="281"/>
    </location>
</feature>
<keyword evidence="4" id="KW-0597">Phosphoprotein</keyword>
<feature type="compositionally biased region" description="Gly residues" evidence="15">
    <location>
        <begin position="811"/>
        <end position="825"/>
    </location>
</feature>
<feature type="compositionally biased region" description="Low complexity" evidence="15">
    <location>
        <begin position="1369"/>
        <end position="1394"/>
    </location>
</feature>
<evidence type="ECO:0000256" key="8">
    <source>
        <dbReference type="ARBA" id="ARBA00022837"/>
    </source>
</evidence>
<feature type="compositionally biased region" description="Acidic residues" evidence="15">
    <location>
        <begin position="408"/>
        <end position="419"/>
    </location>
</feature>
<evidence type="ECO:0000256" key="4">
    <source>
        <dbReference type="ARBA" id="ARBA00022553"/>
    </source>
</evidence>
<evidence type="ECO:0000256" key="5">
    <source>
        <dbReference type="ARBA" id="ARBA00022692"/>
    </source>
</evidence>
<accession>A0A835YEC1</accession>
<name>A0A835YEC1_9CHLO</name>
<keyword evidence="9" id="KW-0442">Lipid degradation</keyword>
<keyword evidence="8" id="KW-0106">Calcium</keyword>
<organism evidence="18 19">
    <name type="scientific">Edaphochlamys debaryana</name>
    <dbReference type="NCBI Taxonomy" id="47281"/>
    <lineage>
        <taxon>Eukaryota</taxon>
        <taxon>Viridiplantae</taxon>
        <taxon>Chlorophyta</taxon>
        <taxon>core chlorophytes</taxon>
        <taxon>Chlorophyceae</taxon>
        <taxon>CS clade</taxon>
        <taxon>Chlamydomonadales</taxon>
        <taxon>Chlamydomonadales incertae sedis</taxon>
        <taxon>Edaphochlamys</taxon>
    </lineage>
</organism>
<evidence type="ECO:0000259" key="17">
    <source>
        <dbReference type="Pfam" id="PF01764"/>
    </source>
</evidence>
<feature type="compositionally biased region" description="Pro residues" evidence="15">
    <location>
        <begin position="303"/>
        <end position="317"/>
    </location>
</feature>
<evidence type="ECO:0000313" key="19">
    <source>
        <dbReference type="Proteomes" id="UP000612055"/>
    </source>
</evidence>
<feature type="compositionally biased region" description="Low complexity" evidence="15">
    <location>
        <begin position="770"/>
        <end position="792"/>
    </location>
</feature>
<dbReference type="GO" id="GO:0016298">
    <property type="term" value="F:lipase activity"/>
    <property type="evidence" value="ECO:0007669"/>
    <property type="project" value="TreeGrafter"/>
</dbReference>
<comment type="subcellular location">
    <subcellularLocation>
        <location evidence="2">Cell membrane</location>
        <topology evidence="2">Multi-pass membrane protein</topology>
    </subcellularLocation>
</comment>
<feature type="transmembrane region" description="Helical" evidence="16">
    <location>
        <begin position="96"/>
        <end position="121"/>
    </location>
</feature>
<evidence type="ECO:0000256" key="7">
    <source>
        <dbReference type="ARBA" id="ARBA00022801"/>
    </source>
</evidence>
<proteinExistence type="predicted"/>
<evidence type="ECO:0000256" key="11">
    <source>
        <dbReference type="ARBA" id="ARBA00023098"/>
    </source>
</evidence>
<feature type="region of interest" description="Disordered" evidence="15">
    <location>
        <begin position="1362"/>
        <end position="1394"/>
    </location>
</feature>
<reference evidence="18" key="1">
    <citation type="journal article" date="2020" name="bioRxiv">
        <title>Comparative genomics of Chlamydomonas.</title>
        <authorList>
            <person name="Craig R.J."/>
            <person name="Hasan A.R."/>
            <person name="Ness R.W."/>
            <person name="Keightley P.D."/>
        </authorList>
    </citation>
    <scope>NUCLEOTIDE SEQUENCE</scope>
    <source>
        <strain evidence="18">CCAP 11/70</strain>
    </source>
</reference>
<evidence type="ECO:0000256" key="3">
    <source>
        <dbReference type="ARBA" id="ARBA00022475"/>
    </source>
</evidence>
<dbReference type="InterPro" id="IPR002921">
    <property type="entry name" value="Fungal_lipase-type"/>
</dbReference>
<evidence type="ECO:0000256" key="6">
    <source>
        <dbReference type="ARBA" id="ARBA00022723"/>
    </source>
</evidence>
<comment type="caution">
    <text evidence="18">The sequence shown here is derived from an EMBL/GenBank/DDBJ whole genome shotgun (WGS) entry which is preliminary data.</text>
</comment>
<keyword evidence="19" id="KW-1185">Reference proteome</keyword>
<dbReference type="PANTHER" id="PTHR45792:SF8">
    <property type="entry name" value="DIACYLGLYCEROL LIPASE-ALPHA"/>
    <property type="match status" value="1"/>
</dbReference>
<keyword evidence="5 16" id="KW-0812">Transmembrane</keyword>
<keyword evidence="10 16" id="KW-1133">Transmembrane helix</keyword>
<feature type="region of interest" description="Disordered" evidence="15">
    <location>
        <begin position="994"/>
        <end position="1068"/>
    </location>
</feature>
<keyword evidence="3" id="KW-1003">Cell membrane</keyword>
<dbReference type="Gene3D" id="3.40.50.1820">
    <property type="entry name" value="alpha/beta hydrolase"/>
    <property type="match status" value="2"/>
</dbReference>
<dbReference type="GO" id="GO:0005886">
    <property type="term" value="C:plasma membrane"/>
    <property type="evidence" value="ECO:0007669"/>
    <property type="project" value="UniProtKB-SubCell"/>
</dbReference>
<evidence type="ECO:0000256" key="12">
    <source>
        <dbReference type="ARBA" id="ARBA00023136"/>
    </source>
</evidence>
<feature type="region of interest" description="Disordered" evidence="15">
    <location>
        <begin position="1130"/>
        <end position="1163"/>
    </location>
</feature>
<dbReference type="OrthoDB" id="549874at2759"/>
<evidence type="ECO:0000256" key="13">
    <source>
        <dbReference type="ARBA" id="ARBA00024531"/>
    </source>
</evidence>
<evidence type="ECO:0000256" key="9">
    <source>
        <dbReference type="ARBA" id="ARBA00022963"/>
    </source>
</evidence>
<evidence type="ECO:0000313" key="18">
    <source>
        <dbReference type="EMBL" id="KAG2500077.1"/>
    </source>
</evidence>
<feature type="transmembrane region" description="Helical" evidence="16">
    <location>
        <begin position="133"/>
        <end position="160"/>
    </location>
</feature>
<feature type="transmembrane region" description="Helical" evidence="16">
    <location>
        <begin position="20"/>
        <end position="43"/>
    </location>
</feature>
<evidence type="ECO:0000256" key="15">
    <source>
        <dbReference type="SAM" id="MobiDB-lite"/>
    </source>
</evidence>
<feature type="compositionally biased region" description="Low complexity" evidence="15">
    <location>
        <begin position="931"/>
        <end position="941"/>
    </location>
</feature>
<feature type="region of interest" description="Disordered" evidence="15">
    <location>
        <begin position="250"/>
        <end position="283"/>
    </location>
</feature>